<evidence type="ECO:0000313" key="2">
    <source>
        <dbReference type="Proteomes" id="UP000005615"/>
    </source>
</evidence>
<dbReference type="RefSeq" id="WP_009576789.1">
    <property type="nucleotide sequence ID" value="NZ_AEIG01000086.1"/>
</dbReference>
<keyword evidence="2" id="KW-1185">Reference proteome</keyword>
<proteinExistence type="predicted"/>
<dbReference type="PROSITE" id="PS51819">
    <property type="entry name" value="VOC"/>
    <property type="match status" value="1"/>
</dbReference>
<dbReference type="AlphaFoldDB" id="F3L4N0"/>
<dbReference type="STRING" id="2518989.IMCC3088_2631"/>
<dbReference type="OrthoDB" id="9804944at2"/>
<keyword evidence="1" id="KW-0560">Oxidoreductase</keyword>
<dbReference type="EMBL" id="AEIG01000086">
    <property type="protein sequence ID" value="EGG28678.1"/>
    <property type="molecule type" value="Genomic_DNA"/>
</dbReference>
<gene>
    <name evidence="1" type="ORF">IMCC3088_2631</name>
</gene>
<sequence length="130" mass="14826">MAILKFDHFNIRAPRELLDEVKTFYEEVVGLKVGPRPNFPFFGYWLYVENQPILHLMDWGEAPQNDEPSARFLDHVAFACDDLEGFIQKFKGLKVDFSSRSFDLPAGGKLTQLNITDPCGTGVELNFTQP</sequence>
<organism evidence="1 2">
    <name type="scientific">Aequoribacter fuscus</name>
    <dbReference type="NCBI Taxonomy" id="2518989"/>
    <lineage>
        <taxon>Bacteria</taxon>
        <taxon>Pseudomonadati</taxon>
        <taxon>Pseudomonadota</taxon>
        <taxon>Gammaproteobacteria</taxon>
        <taxon>Cellvibrionales</taxon>
        <taxon>Halieaceae</taxon>
        <taxon>Aequoribacter</taxon>
    </lineage>
</organism>
<dbReference type="eggNOG" id="COG0346">
    <property type="taxonomic scope" value="Bacteria"/>
</dbReference>
<dbReference type="Gene3D" id="3.10.180.10">
    <property type="entry name" value="2,3-Dihydroxybiphenyl 1,2-Dioxygenase, domain 1"/>
    <property type="match status" value="1"/>
</dbReference>
<dbReference type="GO" id="GO:0051213">
    <property type="term" value="F:dioxygenase activity"/>
    <property type="evidence" value="ECO:0007669"/>
    <property type="project" value="UniProtKB-KW"/>
</dbReference>
<name>F3L4N0_9GAMM</name>
<reference evidence="1 2" key="1">
    <citation type="journal article" date="2011" name="J. Bacteriol.">
        <title>Genome sequence of strain IMCC3088, a proteorhodopsin-containing marine bacterium belonging to the OM60/NOR5 clade.</title>
        <authorList>
            <person name="Jang Y."/>
            <person name="Oh H.M."/>
            <person name="Kang I."/>
            <person name="Lee K."/>
            <person name="Yang S.J."/>
            <person name="Cho J.C."/>
        </authorList>
    </citation>
    <scope>NUCLEOTIDE SEQUENCE [LARGE SCALE GENOMIC DNA]</scope>
    <source>
        <strain evidence="1 2">IMCC3088</strain>
    </source>
</reference>
<keyword evidence="1" id="KW-0223">Dioxygenase</keyword>
<evidence type="ECO:0000313" key="1">
    <source>
        <dbReference type="EMBL" id="EGG28678.1"/>
    </source>
</evidence>
<dbReference type="Pfam" id="PF00903">
    <property type="entry name" value="Glyoxalase"/>
    <property type="match status" value="1"/>
</dbReference>
<dbReference type="InterPro" id="IPR037523">
    <property type="entry name" value="VOC_core"/>
</dbReference>
<accession>F3L4N0</accession>
<dbReference type="InterPro" id="IPR004360">
    <property type="entry name" value="Glyas_Fos-R_dOase_dom"/>
</dbReference>
<dbReference type="SUPFAM" id="SSF54593">
    <property type="entry name" value="Glyoxalase/Bleomycin resistance protein/Dihydroxybiphenyl dioxygenase"/>
    <property type="match status" value="1"/>
</dbReference>
<protein>
    <submittedName>
        <fullName evidence="1">Putative dioxygenase</fullName>
    </submittedName>
</protein>
<dbReference type="InterPro" id="IPR029068">
    <property type="entry name" value="Glyas_Bleomycin-R_OHBP_Dase"/>
</dbReference>
<comment type="caution">
    <text evidence="1">The sequence shown here is derived from an EMBL/GenBank/DDBJ whole genome shotgun (WGS) entry which is preliminary data.</text>
</comment>
<dbReference type="Proteomes" id="UP000005615">
    <property type="component" value="Unassembled WGS sequence"/>
</dbReference>